<name>A0A7L5DUQ4_9SPHI</name>
<reference evidence="3 4" key="1">
    <citation type="submission" date="2020-04" db="EMBL/GenBank/DDBJ databases">
        <title>Genome sequencing of novel species.</title>
        <authorList>
            <person name="Heo J."/>
            <person name="Kim S.-J."/>
            <person name="Kim J.-S."/>
            <person name="Hong S.-B."/>
            <person name="Kwon S.-W."/>
        </authorList>
    </citation>
    <scope>NUCLEOTIDE SEQUENCE [LARGE SCALE GENOMIC DNA]</scope>
    <source>
        <strain evidence="3 4">F39-2</strain>
    </source>
</reference>
<feature type="transmembrane region" description="Helical" evidence="1">
    <location>
        <begin position="68"/>
        <end position="89"/>
    </location>
</feature>
<feature type="domain" description="SPW repeat-containing integral membrane" evidence="2">
    <location>
        <begin position="10"/>
        <end position="109"/>
    </location>
</feature>
<proteinExistence type="predicted"/>
<accession>A0A7L5DUQ4</accession>
<dbReference type="KEGG" id="mrob:HH214_02655"/>
<sequence>MTTFIPTKVHGVLDYVLGAVITASPWLFSFTDDAGGAALFIPVISGSLLLIMTIFTDHEVGLVRAIPIQLHLAIDVIAGFTLFIAPFLYGFYPHVFLPHVLLGLLLMGTGIFTAHSVVLDKTEAFNSRGF</sequence>
<dbReference type="Pfam" id="PF03779">
    <property type="entry name" value="SPW"/>
    <property type="match status" value="1"/>
</dbReference>
<evidence type="ECO:0000259" key="2">
    <source>
        <dbReference type="Pfam" id="PF03779"/>
    </source>
</evidence>
<dbReference type="Proteomes" id="UP000503278">
    <property type="component" value="Chromosome"/>
</dbReference>
<dbReference type="InterPro" id="IPR005530">
    <property type="entry name" value="SPW"/>
</dbReference>
<gene>
    <name evidence="3" type="ORF">HH214_02655</name>
</gene>
<keyword evidence="1" id="KW-0812">Transmembrane</keyword>
<organism evidence="3 4">
    <name type="scientific">Mucilaginibacter robiniae</name>
    <dbReference type="NCBI Taxonomy" id="2728022"/>
    <lineage>
        <taxon>Bacteria</taxon>
        <taxon>Pseudomonadati</taxon>
        <taxon>Bacteroidota</taxon>
        <taxon>Sphingobacteriia</taxon>
        <taxon>Sphingobacteriales</taxon>
        <taxon>Sphingobacteriaceae</taxon>
        <taxon>Mucilaginibacter</taxon>
    </lineage>
</organism>
<evidence type="ECO:0000313" key="3">
    <source>
        <dbReference type="EMBL" id="QJD94855.1"/>
    </source>
</evidence>
<keyword evidence="1" id="KW-0472">Membrane</keyword>
<feature type="transmembrane region" description="Helical" evidence="1">
    <location>
        <begin position="34"/>
        <end position="56"/>
    </location>
</feature>
<evidence type="ECO:0000256" key="1">
    <source>
        <dbReference type="SAM" id="Phobius"/>
    </source>
</evidence>
<feature type="transmembrane region" description="Helical" evidence="1">
    <location>
        <begin position="95"/>
        <end position="119"/>
    </location>
</feature>
<keyword evidence="1" id="KW-1133">Transmembrane helix</keyword>
<feature type="transmembrane region" description="Helical" evidence="1">
    <location>
        <begin position="12"/>
        <end position="28"/>
    </location>
</feature>
<dbReference type="EMBL" id="CP051682">
    <property type="protein sequence ID" value="QJD94855.1"/>
    <property type="molecule type" value="Genomic_DNA"/>
</dbReference>
<keyword evidence="4" id="KW-1185">Reference proteome</keyword>
<dbReference type="AlphaFoldDB" id="A0A7L5DUQ4"/>
<protein>
    <recommendedName>
        <fullName evidence="2">SPW repeat-containing integral membrane domain-containing protein</fullName>
    </recommendedName>
</protein>
<evidence type="ECO:0000313" key="4">
    <source>
        <dbReference type="Proteomes" id="UP000503278"/>
    </source>
</evidence>
<dbReference type="RefSeq" id="WP_169605872.1">
    <property type="nucleotide sequence ID" value="NZ_CP051682.1"/>
</dbReference>